<dbReference type="InterPro" id="IPR005025">
    <property type="entry name" value="FMN_Rdtase-like_dom"/>
</dbReference>
<dbReference type="PANTHER" id="PTHR43408">
    <property type="entry name" value="FMN REDUCTASE (NADPH)"/>
    <property type="match status" value="1"/>
</dbReference>
<protein>
    <submittedName>
        <fullName evidence="5">Oxidoreductase</fullName>
    </submittedName>
</protein>
<dbReference type="Pfam" id="PF03358">
    <property type="entry name" value="FMN_red"/>
    <property type="match status" value="1"/>
</dbReference>
<gene>
    <name evidence="5" type="ORF">HCJ92_16915</name>
</gene>
<keyword evidence="3" id="KW-0560">Oxidoreductase</keyword>
<accession>A0ABX1AS97</accession>
<comment type="caution">
    <text evidence="5">The sequence shown here is derived from an EMBL/GenBank/DDBJ whole genome shotgun (WGS) entry which is preliminary data.</text>
</comment>
<dbReference type="PANTHER" id="PTHR43408:SF2">
    <property type="entry name" value="FMN REDUCTASE (NADPH)"/>
    <property type="match status" value="1"/>
</dbReference>
<dbReference type="EMBL" id="JAAVJB010000153">
    <property type="protein sequence ID" value="NJP67935.1"/>
    <property type="molecule type" value="Genomic_DNA"/>
</dbReference>
<sequence length="246" mass="24788">MTASHRPLRLAVVSAGTGVPSSTGLLADRLGDAVATALGGRGRPARVDRVELRDLAVAVAGAVVTQVPDKRLTVALDTVRNAEALVAVTPVYNASYSGLFKSFFDLLRPEDLAGTPLLAAATGGTPRHSLVIDHAMRPLFGYLRAITVPTGVYAATADFGSHCGAEAEGEAPLTERIARAAGELADLAAGRSAEPTGRGVPRSGVSAVTAATTGPAGATAAGASASDDGLSEVVPFAQQLAAVRRG</sequence>
<keyword evidence="1" id="KW-0285">Flavoprotein</keyword>
<dbReference type="Gene3D" id="3.40.50.360">
    <property type="match status" value="1"/>
</dbReference>
<dbReference type="InterPro" id="IPR029039">
    <property type="entry name" value="Flavoprotein-like_sf"/>
</dbReference>
<keyword evidence="6" id="KW-1185">Reference proteome</keyword>
<evidence type="ECO:0000256" key="2">
    <source>
        <dbReference type="ARBA" id="ARBA00022643"/>
    </source>
</evidence>
<evidence type="ECO:0000313" key="5">
    <source>
        <dbReference type="EMBL" id="NJP67935.1"/>
    </source>
</evidence>
<reference evidence="5 6" key="1">
    <citation type="submission" date="2020-03" db="EMBL/GenBank/DDBJ databases">
        <title>Draft genome of Streptomyces sp. ventii, isolated from the Axial Seamount in the Pacific Ocean, and resequencing of the two type strains Streptomyces lonarensis strain NCL 716 and Streptomyces bohaiensis strain 11A07.</title>
        <authorList>
            <person name="Loughran R.M."/>
            <person name="Pfannmuller K.M."/>
            <person name="Wasson B.J."/>
            <person name="Deadmond M.C."/>
            <person name="Paddock B.E."/>
            <person name="Koyack M.J."/>
            <person name="Gallegos D.A."/>
            <person name="Mitchell E.A."/>
            <person name="Ushijima B."/>
            <person name="Saw J.H."/>
            <person name="Mcphail K.L."/>
            <person name="Videau P."/>
        </authorList>
    </citation>
    <scope>NUCLEOTIDE SEQUENCE [LARGE SCALE GENOMIC DNA]</scope>
    <source>
        <strain evidence="6">5675061</strain>
    </source>
</reference>
<dbReference type="RefSeq" id="WP_167934448.1">
    <property type="nucleotide sequence ID" value="NZ_JAAVJB010000153.1"/>
</dbReference>
<evidence type="ECO:0000256" key="1">
    <source>
        <dbReference type="ARBA" id="ARBA00022630"/>
    </source>
</evidence>
<evidence type="ECO:0000313" key="6">
    <source>
        <dbReference type="Proteomes" id="UP000746503"/>
    </source>
</evidence>
<evidence type="ECO:0000256" key="3">
    <source>
        <dbReference type="ARBA" id="ARBA00023002"/>
    </source>
</evidence>
<name>A0ABX1AS97_9ACTN</name>
<evidence type="ECO:0000259" key="4">
    <source>
        <dbReference type="Pfam" id="PF03358"/>
    </source>
</evidence>
<dbReference type="NCBIfam" id="TIGR04037">
    <property type="entry name" value="LLM_duo_CE1759"/>
    <property type="match status" value="1"/>
</dbReference>
<dbReference type="Proteomes" id="UP000746503">
    <property type="component" value="Unassembled WGS sequence"/>
</dbReference>
<dbReference type="SUPFAM" id="SSF52218">
    <property type="entry name" value="Flavoproteins"/>
    <property type="match status" value="1"/>
</dbReference>
<organism evidence="5 6">
    <name type="scientific">Streptomyces spiramenti</name>
    <dbReference type="NCBI Taxonomy" id="2720606"/>
    <lineage>
        <taxon>Bacteria</taxon>
        <taxon>Bacillati</taxon>
        <taxon>Actinomycetota</taxon>
        <taxon>Actinomycetes</taxon>
        <taxon>Kitasatosporales</taxon>
        <taxon>Streptomycetaceae</taxon>
        <taxon>Streptomyces</taxon>
    </lineage>
</organism>
<proteinExistence type="predicted"/>
<dbReference type="InterPro" id="IPR051814">
    <property type="entry name" value="NAD(P)H-dep_FMN_reductase"/>
</dbReference>
<feature type="domain" description="NADPH-dependent FMN reductase-like" evidence="4">
    <location>
        <begin position="9"/>
        <end position="156"/>
    </location>
</feature>
<keyword evidence="2" id="KW-0288">FMN</keyword>
<dbReference type="InterPro" id="IPR023932">
    <property type="entry name" value="CE1759_FMN_reduct"/>
</dbReference>